<dbReference type="NCBIfam" id="NF033631">
    <property type="entry name" value="SLATT_5"/>
    <property type="match status" value="1"/>
</dbReference>
<proteinExistence type="predicted"/>
<keyword evidence="1" id="KW-0812">Transmembrane</keyword>
<dbReference type="KEGG" id="vtu:IX91_24570"/>
<reference evidence="4" key="1">
    <citation type="submission" date="2011-08" db="EMBL/GenBank/DDBJ databases">
        <authorList>
            <person name="Hoffman M."/>
            <person name="Strain E.A."/>
            <person name="Brown E."/>
            <person name="Allard M.W."/>
        </authorList>
    </citation>
    <scope>NUCLEOTIDE SEQUENCE</scope>
    <source>
        <strain evidence="4">ATCC 19109</strain>
    </source>
</reference>
<dbReference type="RefSeq" id="WP_004743328.1">
    <property type="nucleotide sequence ID" value="NZ_AFWI01000036.1"/>
</dbReference>
<feature type="transmembrane region" description="Helical" evidence="1">
    <location>
        <begin position="66"/>
        <end position="85"/>
    </location>
</feature>
<gene>
    <name evidence="3" type="ORF">IX91_24570</name>
    <name evidence="4" type="ORF">VITU9109_19452</name>
</gene>
<evidence type="ECO:0000313" key="6">
    <source>
        <dbReference type="Proteomes" id="UP000030071"/>
    </source>
</evidence>
<feature type="transmembrane region" description="Helical" evidence="1">
    <location>
        <begin position="176"/>
        <end position="198"/>
    </location>
</feature>
<dbReference type="EMBL" id="AFWI01000036">
    <property type="protein sequence ID" value="EGU58151.1"/>
    <property type="molecule type" value="Genomic_DNA"/>
</dbReference>
<feature type="transmembrane region" description="Helical" evidence="1">
    <location>
        <begin position="34"/>
        <end position="54"/>
    </location>
</feature>
<dbReference type="Proteomes" id="UP000003836">
    <property type="component" value="Unassembled WGS sequence"/>
</dbReference>
<dbReference type="GeneID" id="23447902"/>
<evidence type="ECO:0000256" key="1">
    <source>
        <dbReference type="SAM" id="Phobius"/>
    </source>
</evidence>
<reference evidence="3 6" key="3">
    <citation type="submission" date="2014-08" db="EMBL/GenBank/DDBJ databases">
        <title>First Complete Genome Sequence of the Shellfish Pathogen Vibrio tubiashii.</title>
        <authorList>
            <person name="Richards G.P."/>
            <person name="Needleman D.S."/>
            <person name="Watson M.A."/>
            <person name="Bono J.L."/>
        </authorList>
    </citation>
    <scope>NUCLEOTIDE SEQUENCE [LARGE SCALE GENOMIC DNA]</scope>
    <source>
        <strain evidence="3 6">ATCC 19109</strain>
        <plasmid evidence="3">p251</plasmid>
        <plasmid evidence="6">Plasmid p251</plasmid>
    </source>
</reference>
<dbReference type="EMBL" id="CP009356">
    <property type="protein sequence ID" value="AIW17254.1"/>
    <property type="molecule type" value="Genomic_DNA"/>
</dbReference>
<dbReference type="PATRIC" id="fig|1051646.9.peg.5005"/>
<organism evidence="3 6">
    <name type="scientific">Vibrio tubiashii ATCC 19109</name>
    <dbReference type="NCBI Taxonomy" id="1051646"/>
    <lineage>
        <taxon>Bacteria</taxon>
        <taxon>Pseudomonadati</taxon>
        <taxon>Pseudomonadota</taxon>
        <taxon>Gammaproteobacteria</taxon>
        <taxon>Vibrionales</taxon>
        <taxon>Vibrionaceae</taxon>
        <taxon>Vibrio</taxon>
        <taxon>Vibrio oreintalis group</taxon>
    </lineage>
</organism>
<protein>
    <recommendedName>
        <fullName evidence="2">SMODS and SLOG-associating 2TM effector domain-containing protein</fullName>
    </recommendedName>
</protein>
<keyword evidence="5" id="KW-1185">Reference proteome</keyword>
<dbReference type="InterPro" id="IPR041115">
    <property type="entry name" value="SLATT_5"/>
</dbReference>
<accession>F9T1N4</accession>
<evidence type="ECO:0000313" key="5">
    <source>
        <dbReference type="Proteomes" id="UP000003836"/>
    </source>
</evidence>
<keyword evidence="1" id="KW-1133">Transmembrane helix</keyword>
<sequence>MKSQVQNLYRRTGITKESCFHAARRLDAHNSLSLWSLTTLAFSLIVISLITQLYADNHFIIEYERFLDFAITTLSVFAMVISVVVQKSDFSLRSDNFRRQAMEINELRISFRHLKDKDCATSEETEEQQALYETNSKLYSGILDRNLVHDQIDYYVSATTGIEHKYHFTRLVVTQYLGYLLIILSSISLLAWSCWNTYLNTLPVSS</sequence>
<dbReference type="AlphaFoldDB" id="F9T1N4"/>
<geneLocation type="plasmid" evidence="3 6">
    <name>p251</name>
</geneLocation>
<keyword evidence="3" id="KW-0614">Plasmid</keyword>
<evidence type="ECO:0000313" key="3">
    <source>
        <dbReference type="EMBL" id="AIW17254.1"/>
    </source>
</evidence>
<feature type="domain" description="SMODS and SLOG-associating 2TM effector" evidence="2">
    <location>
        <begin position="1"/>
        <end position="182"/>
    </location>
</feature>
<evidence type="ECO:0000313" key="4">
    <source>
        <dbReference type="EMBL" id="EGU58151.1"/>
    </source>
</evidence>
<reference evidence="4 5" key="2">
    <citation type="journal article" date="2012" name="Int. J. Syst. Evol. Microbiol.">
        <title>Vibrio caribbeanicus sp. nov., isolated from the marine sponge Scleritoderma cyanea.</title>
        <authorList>
            <person name="Hoffmann M."/>
            <person name="Monday S.R."/>
            <person name="Allard M.W."/>
            <person name="Strain E.A."/>
            <person name="Whittaker P."/>
            <person name="Naum M."/>
            <person name="McCarthy P.J."/>
            <person name="Lopez J.V."/>
            <person name="Fischer M."/>
            <person name="Brown E.W."/>
        </authorList>
    </citation>
    <scope>NUCLEOTIDE SEQUENCE [LARGE SCALE GENOMIC DNA]</scope>
    <source>
        <strain evidence="4 5">ATCC 19109</strain>
    </source>
</reference>
<keyword evidence="1" id="KW-0472">Membrane</keyword>
<name>F9T1N4_9VIBR</name>
<evidence type="ECO:0000259" key="2">
    <source>
        <dbReference type="Pfam" id="PF18160"/>
    </source>
</evidence>
<dbReference type="Pfam" id="PF18160">
    <property type="entry name" value="SLATT_5"/>
    <property type="match status" value="1"/>
</dbReference>
<dbReference type="HOGENOM" id="CLU_1331487_0_0_6"/>
<dbReference type="Proteomes" id="UP000030071">
    <property type="component" value="Plasmid p251"/>
</dbReference>